<organism evidence="1 2">
    <name type="scientific">Hibiscus sabdariffa</name>
    <name type="common">roselle</name>
    <dbReference type="NCBI Taxonomy" id="183260"/>
    <lineage>
        <taxon>Eukaryota</taxon>
        <taxon>Viridiplantae</taxon>
        <taxon>Streptophyta</taxon>
        <taxon>Embryophyta</taxon>
        <taxon>Tracheophyta</taxon>
        <taxon>Spermatophyta</taxon>
        <taxon>Magnoliopsida</taxon>
        <taxon>eudicotyledons</taxon>
        <taxon>Gunneridae</taxon>
        <taxon>Pentapetalae</taxon>
        <taxon>rosids</taxon>
        <taxon>malvids</taxon>
        <taxon>Malvales</taxon>
        <taxon>Malvaceae</taxon>
        <taxon>Malvoideae</taxon>
        <taxon>Hibiscus</taxon>
    </lineage>
</organism>
<protein>
    <recommendedName>
        <fullName evidence="3">Transmembrane protein</fullName>
    </recommendedName>
</protein>
<sequence>MMGEWVVDEGGCCGVRCFGSLGMVLDSRRMRRVANGGFDGGGGKLMMMVSRVRWCCFGCGLMKDEEMVSTVGLERRVRVSSE</sequence>
<proteinExistence type="predicted"/>
<reference evidence="1 2" key="1">
    <citation type="journal article" date="2024" name="G3 (Bethesda)">
        <title>Genome assembly of Hibiscus sabdariffa L. provides insights into metabolisms of medicinal natural products.</title>
        <authorList>
            <person name="Kim T."/>
        </authorList>
    </citation>
    <scope>NUCLEOTIDE SEQUENCE [LARGE SCALE GENOMIC DNA]</scope>
    <source>
        <strain evidence="1">TK-2024</strain>
        <tissue evidence="1">Old leaves</tissue>
    </source>
</reference>
<comment type="caution">
    <text evidence="1">The sequence shown here is derived from an EMBL/GenBank/DDBJ whole genome shotgun (WGS) entry which is preliminary data.</text>
</comment>
<gene>
    <name evidence="1" type="ORF">V6N12_049157</name>
</gene>
<evidence type="ECO:0000313" key="2">
    <source>
        <dbReference type="Proteomes" id="UP001472677"/>
    </source>
</evidence>
<accession>A0ABR2EJC8</accession>
<evidence type="ECO:0000313" key="1">
    <source>
        <dbReference type="EMBL" id="KAK8562106.1"/>
    </source>
</evidence>
<name>A0ABR2EJC8_9ROSI</name>
<dbReference type="Proteomes" id="UP001472677">
    <property type="component" value="Unassembled WGS sequence"/>
</dbReference>
<keyword evidence="2" id="KW-1185">Reference proteome</keyword>
<evidence type="ECO:0008006" key="3">
    <source>
        <dbReference type="Google" id="ProtNLM"/>
    </source>
</evidence>
<dbReference type="EMBL" id="JBBPBM010000013">
    <property type="protein sequence ID" value="KAK8562106.1"/>
    <property type="molecule type" value="Genomic_DNA"/>
</dbReference>